<sequence>MFGNLFFARGGHAARRNWMRHSRLMLALSAGGLMLASAARADFVNGNFDATPAFDGWTHAGHTIPKVIPTFPPLTLSDLGLSSAEVPANDKSAVLSAGNDVTTGGQLTWSDPVARVHTSDNGSGRGNKASSISQQITIAAGDVDVDGKVHIRFTAAPVLDEPGHPEEEQPYFFIEITKADGTSLFSTFNFANQAGIPWKKEGDVTFTDWQAFDIALDPAQVAVGDQVKLTVIAAGCGQSGHTGAVYLNNIRTTNTVSGASLWVTAEGPDAVRKHTNPDGSTDVTYTYTYRNDGSTTVDNVTVTPSMPQTTETTPVDTSLVSIGNPSTSGASCNGTAGSTGAASCTIGRLAPGESGTFTMTVRVPAGTAADSLNNGSYPIAGTAVPPLLGPLVKTALLADMVPDLGNLPATGLIGQSYSGSYSCTNQGSTSALSPTCDVSGLPQGVAVGQCKLNVSGAVSNWSAGTAVPPAGTVTCPVSGTITAPSGLVPEVTTGAGNDGDTTNNQTSKNVDVGGPDMKIDLSGLPKTVALNKPYAGSFTCTNVGVLDAVAGTVCSVSGLPAGVTPGQCTSGSPAKAWSAGDPVAAGVVVTCEVSGTVTSESPATVQGVAGVTNDVDPSNNVATQALSPVPTAPNLVVDLSGLPGTATVGKGYTGSFTCSNTGDADATGSTSCLATGLPPGVTQGACKVSPAGAAWVPGDVIAQAAVVTCEVSGTPTQEGVTTAVGTTGAVTATKDVTVGAAVTPPAPGSATPVPTLSQWGQALMAVLMAVAAVFTLRRRMR</sequence>
<dbReference type="KEGG" id="drg:H9K76_04410"/>
<feature type="domain" description="IPTL-CTERM protein sorting" evidence="5">
    <location>
        <begin position="751"/>
        <end position="778"/>
    </location>
</feature>
<dbReference type="NCBIfam" id="TIGR04174">
    <property type="entry name" value="IPTL_CTERM"/>
    <property type="match status" value="1"/>
</dbReference>
<evidence type="ECO:0000259" key="5">
    <source>
        <dbReference type="Pfam" id="PF18203"/>
    </source>
</evidence>
<keyword evidence="7" id="KW-1185">Reference proteome</keyword>
<evidence type="ECO:0000256" key="3">
    <source>
        <dbReference type="SAM" id="SignalP"/>
    </source>
</evidence>
<feature type="transmembrane region" description="Helical" evidence="2">
    <location>
        <begin position="759"/>
        <end position="776"/>
    </location>
</feature>
<evidence type="ECO:0000313" key="7">
    <source>
        <dbReference type="Proteomes" id="UP000515811"/>
    </source>
</evidence>
<dbReference type="Proteomes" id="UP000515811">
    <property type="component" value="Chromosome"/>
</dbReference>
<feature type="region of interest" description="Disordered" evidence="1">
    <location>
        <begin position="493"/>
        <end position="513"/>
    </location>
</feature>
<name>A0A7G9RR89_9BURK</name>
<organism evidence="6 7">
    <name type="scientific">Diaphorobacter ruginosibacter</name>
    <dbReference type="NCBI Taxonomy" id="1715720"/>
    <lineage>
        <taxon>Bacteria</taxon>
        <taxon>Pseudomonadati</taxon>
        <taxon>Pseudomonadota</taxon>
        <taxon>Betaproteobacteria</taxon>
        <taxon>Burkholderiales</taxon>
        <taxon>Comamonadaceae</taxon>
        <taxon>Diaphorobacter</taxon>
    </lineage>
</organism>
<keyword evidence="2" id="KW-1133">Transmembrane helix</keyword>
<gene>
    <name evidence="6" type="ORF">H9K76_04410</name>
</gene>
<evidence type="ECO:0000313" key="6">
    <source>
        <dbReference type="EMBL" id="QNN58114.1"/>
    </source>
</evidence>
<keyword evidence="3" id="KW-0732">Signal</keyword>
<dbReference type="AlphaFoldDB" id="A0A7G9RR89"/>
<accession>A0A7G9RR89</accession>
<dbReference type="Pfam" id="PF18203">
    <property type="entry name" value="IPTL-CTERM"/>
    <property type="match status" value="1"/>
</dbReference>
<keyword evidence="2" id="KW-0812">Transmembrane</keyword>
<dbReference type="InterPro" id="IPR001434">
    <property type="entry name" value="OmcB-like_DUF11"/>
</dbReference>
<dbReference type="EMBL" id="CP060714">
    <property type="protein sequence ID" value="QNN58114.1"/>
    <property type="molecule type" value="Genomic_DNA"/>
</dbReference>
<dbReference type="Pfam" id="PF01345">
    <property type="entry name" value="DUF11"/>
    <property type="match status" value="1"/>
</dbReference>
<proteinExistence type="predicted"/>
<evidence type="ECO:0000256" key="1">
    <source>
        <dbReference type="SAM" id="MobiDB-lite"/>
    </source>
</evidence>
<dbReference type="InterPro" id="IPR026442">
    <property type="entry name" value="IPTL_CTERM"/>
</dbReference>
<evidence type="ECO:0000259" key="4">
    <source>
        <dbReference type="Pfam" id="PF01345"/>
    </source>
</evidence>
<dbReference type="RefSeq" id="WP_187598359.1">
    <property type="nucleotide sequence ID" value="NZ_CP060714.1"/>
</dbReference>
<feature type="signal peptide" evidence="3">
    <location>
        <begin position="1"/>
        <end position="41"/>
    </location>
</feature>
<keyword evidence="2" id="KW-0472">Membrane</keyword>
<evidence type="ECO:0000256" key="2">
    <source>
        <dbReference type="SAM" id="Phobius"/>
    </source>
</evidence>
<feature type="domain" description="DUF11" evidence="4">
    <location>
        <begin position="275"/>
        <end position="372"/>
    </location>
</feature>
<reference evidence="6 7" key="1">
    <citation type="submission" date="2020-08" db="EMBL/GenBank/DDBJ databases">
        <title>Genome sequence of Diaphorobacter ruginosibacter DSM 27467T.</title>
        <authorList>
            <person name="Hyun D.-W."/>
            <person name="Bae J.-W."/>
        </authorList>
    </citation>
    <scope>NUCLEOTIDE SEQUENCE [LARGE SCALE GENOMIC DNA]</scope>
    <source>
        <strain evidence="6 7">DSM 27467</strain>
    </source>
</reference>
<feature type="compositionally biased region" description="Low complexity" evidence="1">
    <location>
        <begin position="493"/>
        <end position="506"/>
    </location>
</feature>
<protein>
    <submittedName>
        <fullName evidence="6">IPTL-CTERM sorting domain-containing protein</fullName>
    </submittedName>
</protein>
<feature type="chain" id="PRO_5028995580" evidence="3">
    <location>
        <begin position="42"/>
        <end position="781"/>
    </location>
</feature>